<feature type="compositionally biased region" description="Basic and acidic residues" evidence="6">
    <location>
        <begin position="321"/>
        <end position="333"/>
    </location>
</feature>
<evidence type="ECO:0000256" key="6">
    <source>
        <dbReference type="SAM" id="MobiDB-lite"/>
    </source>
</evidence>
<dbReference type="PANTHER" id="PTHR12241:SF162">
    <property type="entry name" value="TUBULIN MONOGLUTAMYLASE TTLL4"/>
    <property type="match status" value="1"/>
</dbReference>
<accession>F6SRA1</accession>
<dbReference type="GO" id="GO:0000226">
    <property type="term" value="P:microtubule cytoskeleton organization"/>
    <property type="evidence" value="ECO:0000318"/>
    <property type="project" value="GO_Central"/>
</dbReference>
<keyword evidence="3" id="KW-0493">Microtubule</keyword>
<protein>
    <submittedName>
        <fullName evidence="7">Tubulin polyglutamylase TTLL4-like</fullName>
    </submittedName>
</protein>
<keyword evidence="8" id="KW-1185">Reference proteome</keyword>
<dbReference type="Proteomes" id="UP000008144">
    <property type="component" value="Unassembled WGS sequence"/>
</dbReference>
<keyword evidence="5" id="KW-0067">ATP-binding</keyword>
<organism evidence="7 8">
    <name type="scientific">Ciona intestinalis</name>
    <name type="common">Transparent sea squirt</name>
    <name type="synonym">Ascidia intestinalis</name>
    <dbReference type="NCBI Taxonomy" id="7719"/>
    <lineage>
        <taxon>Eukaryota</taxon>
        <taxon>Metazoa</taxon>
        <taxon>Chordata</taxon>
        <taxon>Tunicata</taxon>
        <taxon>Ascidiacea</taxon>
        <taxon>Phlebobranchia</taxon>
        <taxon>Cionidae</taxon>
        <taxon>Ciona</taxon>
    </lineage>
</organism>
<dbReference type="GO" id="GO:0005524">
    <property type="term" value="F:ATP binding"/>
    <property type="evidence" value="ECO:0007669"/>
    <property type="project" value="UniProtKB-KW"/>
</dbReference>
<feature type="region of interest" description="Disordered" evidence="6">
    <location>
        <begin position="305"/>
        <end position="333"/>
    </location>
</feature>
<dbReference type="GO" id="GO:0070740">
    <property type="term" value="F:tubulin-glutamic acid ligase activity"/>
    <property type="evidence" value="ECO:0000318"/>
    <property type="project" value="GO_Central"/>
</dbReference>
<dbReference type="Pfam" id="PF03133">
    <property type="entry name" value="TTL"/>
    <property type="match status" value="1"/>
</dbReference>
<dbReference type="Gene3D" id="3.30.470.20">
    <property type="entry name" value="ATP-grasp fold, B domain"/>
    <property type="match status" value="1"/>
</dbReference>
<dbReference type="PANTHER" id="PTHR12241">
    <property type="entry name" value="TUBULIN POLYGLUTAMYLASE"/>
    <property type="match status" value="1"/>
</dbReference>
<dbReference type="InParanoid" id="F6SRA1"/>
<reference evidence="7" key="2">
    <citation type="submission" date="2025-08" db="UniProtKB">
        <authorList>
            <consortium name="Ensembl"/>
        </authorList>
    </citation>
    <scope>IDENTIFICATION</scope>
</reference>
<feature type="compositionally biased region" description="Low complexity" evidence="6">
    <location>
        <begin position="306"/>
        <end position="318"/>
    </location>
</feature>
<dbReference type="PROSITE" id="PS51221">
    <property type="entry name" value="TTL"/>
    <property type="match status" value="1"/>
</dbReference>
<gene>
    <name evidence="7" type="primary">LOC100179385</name>
</gene>
<proteinExistence type="inferred from homology"/>
<dbReference type="AlphaFoldDB" id="F6SRA1"/>
<sequence>MKSNGFRALREYQKINHFPGSFQLGRKDRFWRNISRMQTRFGKKEFGFVPQTYIMPWDKKLLKNAWEEGSSKQKFILKPPASARGIGIRVIHKWNQVPLKKAVIVQKYLSRPYLINGSKFDLRLYVYVTSFDPLRIYLFEDGLVRFATCKYSSSMKHLSNRYMHLTNYSINKKSGEFQQNDDATVCQGHKWSLKALWGHLQEQGVNTDKIWEQMKDTVIKTIISVEQFTNSLVKSNCRRRYCCHELFGFDIMLDDKLRPWVLEVNISPSLHSNSPLDVEIKGPMVRDMFNLAGFLVPDKRQILANAPTPSTGTGAAASFSQDKRKQGQEISTDSRAKHTYFAQHHKQMDESELTSLMLDTLTINDIRILVESENENARCGEFQRIFPSVNKKYLHYFEHPRYYNFLLHTWEQKYRHQHMRGYSLLESFCRKGLHLPAELTHVPPDHIWSVST</sequence>
<dbReference type="Ensembl" id="ENSCINT00000013692.3">
    <property type="protein sequence ID" value="ENSCINP00000013692.3"/>
    <property type="gene ID" value="ENSCING00000006672.3"/>
</dbReference>
<dbReference type="GO" id="GO:0005874">
    <property type="term" value="C:microtubule"/>
    <property type="evidence" value="ECO:0007669"/>
    <property type="project" value="UniProtKB-KW"/>
</dbReference>
<reference evidence="8" key="1">
    <citation type="journal article" date="2002" name="Science">
        <title>The draft genome of Ciona intestinalis: insights into chordate and vertebrate origins.</title>
        <authorList>
            <person name="Dehal P."/>
            <person name="Satou Y."/>
            <person name="Campbell R.K."/>
            <person name="Chapman J."/>
            <person name="Degnan B."/>
            <person name="De Tomaso A."/>
            <person name="Davidson B."/>
            <person name="Di Gregorio A."/>
            <person name="Gelpke M."/>
            <person name="Goodstein D.M."/>
            <person name="Harafuji N."/>
            <person name="Hastings K.E."/>
            <person name="Ho I."/>
            <person name="Hotta K."/>
            <person name="Huang W."/>
            <person name="Kawashima T."/>
            <person name="Lemaire P."/>
            <person name="Martinez D."/>
            <person name="Meinertzhagen I.A."/>
            <person name="Necula S."/>
            <person name="Nonaka M."/>
            <person name="Putnam N."/>
            <person name="Rash S."/>
            <person name="Saiga H."/>
            <person name="Satake M."/>
            <person name="Terry A."/>
            <person name="Yamada L."/>
            <person name="Wang H.G."/>
            <person name="Awazu S."/>
            <person name="Azumi K."/>
            <person name="Boore J."/>
            <person name="Branno M."/>
            <person name="Chin-Bow S."/>
            <person name="DeSantis R."/>
            <person name="Doyle S."/>
            <person name="Francino P."/>
            <person name="Keys D.N."/>
            <person name="Haga S."/>
            <person name="Hayashi H."/>
            <person name="Hino K."/>
            <person name="Imai K.S."/>
            <person name="Inaba K."/>
            <person name="Kano S."/>
            <person name="Kobayashi K."/>
            <person name="Kobayashi M."/>
            <person name="Lee B.I."/>
            <person name="Makabe K.W."/>
            <person name="Manohar C."/>
            <person name="Matassi G."/>
            <person name="Medina M."/>
            <person name="Mochizuki Y."/>
            <person name="Mount S."/>
            <person name="Morishita T."/>
            <person name="Miura S."/>
            <person name="Nakayama A."/>
            <person name="Nishizaka S."/>
            <person name="Nomoto H."/>
            <person name="Ohta F."/>
            <person name="Oishi K."/>
            <person name="Rigoutsos I."/>
            <person name="Sano M."/>
            <person name="Sasaki A."/>
            <person name="Sasakura Y."/>
            <person name="Shoguchi E."/>
            <person name="Shin-i T."/>
            <person name="Spagnuolo A."/>
            <person name="Stainier D."/>
            <person name="Suzuki M.M."/>
            <person name="Tassy O."/>
            <person name="Takatori N."/>
            <person name="Tokuoka M."/>
            <person name="Yagi K."/>
            <person name="Yoshizaki F."/>
            <person name="Wada S."/>
            <person name="Zhang C."/>
            <person name="Hyatt P.D."/>
            <person name="Larimer F."/>
            <person name="Detter C."/>
            <person name="Doggett N."/>
            <person name="Glavina T."/>
            <person name="Hawkins T."/>
            <person name="Richardson P."/>
            <person name="Lucas S."/>
            <person name="Kohara Y."/>
            <person name="Levine M."/>
            <person name="Satoh N."/>
            <person name="Rokhsar D.S."/>
        </authorList>
    </citation>
    <scope>NUCLEOTIDE SEQUENCE [LARGE SCALE GENOMIC DNA]</scope>
</reference>
<dbReference type="GO" id="GO:0015631">
    <property type="term" value="F:tubulin binding"/>
    <property type="evidence" value="ECO:0000318"/>
    <property type="project" value="GO_Central"/>
</dbReference>
<evidence type="ECO:0000313" key="8">
    <source>
        <dbReference type="Proteomes" id="UP000008144"/>
    </source>
</evidence>
<evidence type="ECO:0000256" key="1">
    <source>
        <dbReference type="ARBA" id="ARBA00006820"/>
    </source>
</evidence>
<dbReference type="STRING" id="7719.ENSCINP00000013692"/>
<comment type="similarity">
    <text evidence="1">Belongs to the tubulin--tyrosine ligase family.</text>
</comment>
<name>F6SRA1_CIOIN</name>
<keyword evidence="4" id="KW-0547">Nucleotide-binding</keyword>
<dbReference type="GeneTree" id="ENSGT00940000157916"/>
<dbReference type="SUPFAM" id="SSF56059">
    <property type="entry name" value="Glutathione synthetase ATP-binding domain-like"/>
    <property type="match status" value="1"/>
</dbReference>
<dbReference type="InterPro" id="IPR004344">
    <property type="entry name" value="TTL/TTLL_fam"/>
</dbReference>
<evidence type="ECO:0000256" key="5">
    <source>
        <dbReference type="ARBA" id="ARBA00022840"/>
    </source>
</evidence>
<evidence type="ECO:0000256" key="3">
    <source>
        <dbReference type="ARBA" id="ARBA00022701"/>
    </source>
</evidence>
<dbReference type="GO" id="GO:0036064">
    <property type="term" value="C:ciliary basal body"/>
    <property type="evidence" value="ECO:0000318"/>
    <property type="project" value="GO_Central"/>
</dbReference>
<evidence type="ECO:0000256" key="2">
    <source>
        <dbReference type="ARBA" id="ARBA00022598"/>
    </source>
</evidence>
<evidence type="ECO:0000256" key="4">
    <source>
        <dbReference type="ARBA" id="ARBA00022741"/>
    </source>
</evidence>
<keyword evidence="2" id="KW-0436">Ligase</keyword>
<dbReference type="OMA" id="FWIGYWG"/>
<reference evidence="7" key="3">
    <citation type="submission" date="2025-09" db="UniProtKB">
        <authorList>
            <consortium name="Ensembl"/>
        </authorList>
    </citation>
    <scope>IDENTIFICATION</scope>
</reference>
<dbReference type="FunFam" id="3.30.470.20:FF:000009">
    <property type="entry name" value="tubulin polyglutamylase TTLL5 isoform X1"/>
    <property type="match status" value="1"/>
</dbReference>
<evidence type="ECO:0000313" key="7">
    <source>
        <dbReference type="Ensembl" id="ENSCINP00000013692.3"/>
    </source>
</evidence>